<evidence type="ECO:0000256" key="5">
    <source>
        <dbReference type="ARBA" id="ARBA00023077"/>
    </source>
</evidence>
<feature type="domain" description="TonB-dependent receptor plug" evidence="13">
    <location>
        <begin position="157"/>
        <end position="263"/>
    </location>
</feature>
<accession>A0A7W6EN17</accession>
<keyword evidence="11" id="KW-1133">Transmembrane helix</keyword>
<feature type="region of interest" description="Disordered" evidence="10">
    <location>
        <begin position="854"/>
        <end position="879"/>
    </location>
</feature>
<evidence type="ECO:0000256" key="11">
    <source>
        <dbReference type="SAM" id="Phobius"/>
    </source>
</evidence>
<keyword evidence="2 8" id="KW-0813">Transport</keyword>
<sequence>MAIHSTPFERSTGTPLPQKRVMYATQDSNKQEFFTLTRRLRIGFRASVLALVMLLGGMVQGAFAQNRQISGTVFDASGVPLPGTSVKVKGTVTGTISDVNGKYSVQAANNATLVFSYIGYISQEVLTDSRSVYDVTLQADASALSEVVVVGYGTQKKVNLSGSVATVSGVELTQRPVPNMQNLLQGRVAGLDIIQSTGEPGRDDASFQLRGFGSFGASSAPLVLVDGVIASIKNLSPQDIESVTVLKDAASASIYGARAANGVILITTKKGKAGKTQIEYNGSMGVSEATKYPELITNSATYMEMYNSARLRSGQPALYTQAQIDLYKNNPNSDKYPNFNWLDHVLGKGPIQNHHIGFSGGNEQTIYNASFNYLDQQSITKGYKYKRYNGLIDFSSQVHKRVRVGTNINLSFQDAKAPWLTNDNLLLLAYASAPTMMPFLPDGSGRATNRDFTTNGTGNRSVEEVYATGGQFTKTYNVNAQAFAEVSILKNLKWMSKGAITYFDEQYKNRQYPTQSFAYQPDASGNYVQVANGNPDFNGLRQNETRAITKTFFSTLNYNTQFGTDHNLNLLAGYEQQNNFTENVGGARYDFPTTSIMVLDGSGPTNQTTNGGASEWALQSLFGRANYDFKNKYFLEGNIRYDGTSRVGIDNRWGIFGGGSGAWKLSEESFIKNNVSWIDNLKLRASYGTLGNQEIGNYPYQDVLNLTAYPWTSSLTTGAQLTRLVTKDLRWEKTSMLDFGLDVDLFKGLFGATIDWYKRDTRDILTQRQDLPNSVGLTAPIVNAGAMQNTGIELELRHNKTINEFNYGVGVLFHRYRNKVTKVLAETLGTIEVGQPYNNFFMYEWAGIFQSQDEINSSPKQPSSGTLKPGDLKIRDLDGNGTVGPEDRVRISRFPSYNYSFNLNAGWKGFNLTAFFQGVQGIKTQVSGWGYEPFQQGSAPPLRFLNAWSPTNPSTTVPAVYQVGYPGVSGYTSTYFLQDASYLRLKNLYLSYTFNQDILSKVGAKGLIVYFSGDNLITWTKYEGNDPERAGSGRFAQFPQLKIFTGGLNIKF</sequence>
<gene>
    <name evidence="14" type="ORF">FHS57_000037</name>
</gene>
<dbReference type="NCBIfam" id="TIGR04057">
    <property type="entry name" value="SusC_RagA_signa"/>
    <property type="match status" value="1"/>
</dbReference>
<dbReference type="SUPFAM" id="SSF56935">
    <property type="entry name" value="Porins"/>
    <property type="match status" value="1"/>
</dbReference>
<keyword evidence="7 8" id="KW-0998">Cell outer membrane</keyword>
<evidence type="ECO:0000256" key="4">
    <source>
        <dbReference type="ARBA" id="ARBA00022692"/>
    </source>
</evidence>
<dbReference type="Pfam" id="PF07715">
    <property type="entry name" value="Plug"/>
    <property type="match status" value="1"/>
</dbReference>
<dbReference type="Gene3D" id="2.170.130.10">
    <property type="entry name" value="TonB-dependent receptor, plug domain"/>
    <property type="match status" value="1"/>
</dbReference>
<dbReference type="AlphaFoldDB" id="A0A7W6EN17"/>
<dbReference type="InterPro" id="IPR012910">
    <property type="entry name" value="Plug_dom"/>
</dbReference>
<dbReference type="InterPro" id="IPR023997">
    <property type="entry name" value="TonB-dep_OMP_SusC/RagA_CS"/>
</dbReference>
<dbReference type="PROSITE" id="PS52016">
    <property type="entry name" value="TONB_DEPENDENT_REC_3"/>
    <property type="match status" value="1"/>
</dbReference>
<keyword evidence="3 8" id="KW-1134">Transmembrane beta strand</keyword>
<dbReference type="FunFam" id="2.170.130.10:FF:000003">
    <property type="entry name" value="SusC/RagA family TonB-linked outer membrane protein"/>
    <property type="match status" value="1"/>
</dbReference>
<protein>
    <submittedName>
        <fullName evidence="14">TonB-linked SusC/RagA family outer membrane protein</fullName>
    </submittedName>
</protein>
<evidence type="ECO:0000313" key="15">
    <source>
        <dbReference type="Proteomes" id="UP000541352"/>
    </source>
</evidence>
<dbReference type="RefSeq" id="WP_229601227.1">
    <property type="nucleotide sequence ID" value="NZ_JACIBY010000001.1"/>
</dbReference>
<evidence type="ECO:0000259" key="12">
    <source>
        <dbReference type="Pfam" id="PF00593"/>
    </source>
</evidence>
<evidence type="ECO:0000256" key="6">
    <source>
        <dbReference type="ARBA" id="ARBA00023136"/>
    </source>
</evidence>
<comment type="subcellular location">
    <subcellularLocation>
        <location evidence="1 8">Cell outer membrane</location>
        <topology evidence="1 8">Multi-pass membrane protein</topology>
    </subcellularLocation>
</comment>
<keyword evidence="15" id="KW-1185">Reference proteome</keyword>
<dbReference type="NCBIfam" id="TIGR04056">
    <property type="entry name" value="OMP_RagA_SusC"/>
    <property type="match status" value="1"/>
</dbReference>
<dbReference type="InterPro" id="IPR037066">
    <property type="entry name" value="Plug_dom_sf"/>
</dbReference>
<dbReference type="InterPro" id="IPR023996">
    <property type="entry name" value="TonB-dep_OMP_SusC/RagA"/>
</dbReference>
<dbReference type="EMBL" id="JACIBY010000001">
    <property type="protein sequence ID" value="MBB3836055.1"/>
    <property type="molecule type" value="Genomic_DNA"/>
</dbReference>
<dbReference type="InterPro" id="IPR000531">
    <property type="entry name" value="Beta-barrel_TonB"/>
</dbReference>
<evidence type="ECO:0000256" key="1">
    <source>
        <dbReference type="ARBA" id="ARBA00004571"/>
    </source>
</evidence>
<dbReference type="Gene3D" id="2.60.40.1120">
    <property type="entry name" value="Carboxypeptidase-like, regulatory domain"/>
    <property type="match status" value="1"/>
</dbReference>
<name>A0A7W6EN17_9BACT</name>
<evidence type="ECO:0000256" key="10">
    <source>
        <dbReference type="SAM" id="MobiDB-lite"/>
    </source>
</evidence>
<evidence type="ECO:0000313" key="14">
    <source>
        <dbReference type="EMBL" id="MBB3836055.1"/>
    </source>
</evidence>
<dbReference type="Gene3D" id="2.40.170.20">
    <property type="entry name" value="TonB-dependent receptor, beta-barrel domain"/>
    <property type="match status" value="1"/>
</dbReference>
<comment type="similarity">
    <text evidence="8 9">Belongs to the TonB-dependent receptor family.</text>
</comment>
<dbReference type="GO" id="GO:0009279">
    <property type="term" value="C:cell outer membrane"/>
    <property type="evidence" value="ECO:0007669"/>
    <property type="project" value="UniProtKB-SubCell"/>
</dbReference>
<reference evidence="14 15" key="1">
    <citation type="submission" date="2020-08" db="EMBL/GenBank/DDBJ databases">
        <title>Genomic Encyclopedia of Type Strains, Phase IV (KMG-IV): sequencing the most valuable type-strain genomes for metagenomic binning, comparative biology and taxonomic classification.</title>
        <authorList>
            <person name="Goeker M."/>
        </authorList>
    </citation>
    <scope>NUCLEOTIDE SEQUENCE [LARGE SCALE GENOMIC DNA]</scope>
    <source>
        <strain evidence="14 15">DSM 17976</strain>
    </source>
</reference>
<dbReference type="Pfam" id="PF00593">
    <property type="entry name" value="TonB_dep_Rec_b-barrel"/>
    <property type="match status" value="1"/>
</dbReference>
<evidence type="ECO:0000256" key="9">
    <source>
        <dbReference type="RuleBase" id="RU003357"/>
    </source>
</evidence>
<evidence type="ECO:0000256" key="8">
    <source>
        <dbReference type="PROSITE-ProRule" id="PRU01360"/>
    </source>
</evidence>
<comment type="caution">
    <text evidence="14">The sequence shown here is derived from an EMBL/GenBank/DDBJ whole genome shotgun (WGS) entry which is preliminary data.</text>
</comment>
<proteinExistence type="inferred from homology"/>
<keyword evidence="5 9" id="KW-0798">TonB box</keyword>
<dbReference type="InterPro" id="IPR008969">
    <property type="entry name" value="CarboxyPept-like_regulatory"/>
</dbReference>
<feature type="domain" description="TonB-dependent receptor-like beta-barrel" evidence="12">
    <location>
        <begin position="451"/>
        <end position="1016"/>
    </location>
</feature>
<dbReference type="InterPro" id="IPR036942">
    <property type="entry name" value="Beta-barrel_TonB_sf"/>
</dbReference>
<keyword evidence="4 8" id="KW-0812">Transmembrane</keyword>
<dbReference type="InterPro" id="IPR039426">
    <property type="entry name" value="TonB-dep_rcpt-like"/>
</dbReference>
<organism evidence="14 15">
    <name type="scientific">Runella defluvii</name>
    <dbReference type="NCBI Taxonomy" id="370973"/>
    <lineage>
        <taxon>Bacteria</taxon>
        <taxon>Pseudomonadati</taxon>
        <taxon>Bacteroidota</taxon>
        <taxon>Cytophagia</taxon>
        <taxon>Cytophagales</taxon>
        <taxon>Spirosomataceae</taxon>
        <taxon>Runella</taxon>
    </lineage>
</organism>
<evidence type="ECO:0000259" key="13">
    <source>
        <dbReference type="Pfam" id="PF07715"/>
    </source>
</evidence>
<keyword evidence="6 8" id="KW-0472">Membrane</keyword>
<feature type="compositionally biased region" description="Polar residues" evidence="10">
    <location>
        <begin position="854"/>
        <end position="866"/>
    </location>
</feature>
<evidence type="ECO:0000256" key="2">
    <source>
        <dbReference type="ARBA" id="ARBA00022448"/>
    </source>
</evidence>
<feature type="transmembrane region" description="Helical" evidence="11">
    <location>
        <begin position="42"/>
        <end position="63"/>
    </location>
</feature>
<dbReference type="SUPFAM" id="SSF49464">
    <property type="entry name" value="Carboxypeptidase regulatory domain-like"/>
    <property type="match status" value="1"/>
</dbReference>
<evidence type="ECO:0000256" key="7">
    <source>
        <dbReference type="ARBA" id="ARBA00023237"/>
    </source>
</evidence>
<evidence type="ECO:0000256" key="3">
    <source>
        <dbReference type="ARBA" id="ARBA00022452"/>
    </source>
</evidence>
<dbReference type="Proteomes" id="UP000541352">
    <property type="component" value="Unassembled WGS sequence"/>
</dbReference>
<dbReference type="Pfam" id="PF13715">
    <property type="entry name" value="CarbopepD_reg_2"/>
    <property type="match status" value="1"/>
</dbReference>